<name>A0A1I4IQ84_9FIRM</name>
<evidence type="ECO:0008006" key="3">
    <source>
        <dbReference type="Google" id="ProtNLM"/>
    </source>
</evidence>
<dbReference type="AlphaFoldDB" id="A0A1I4IQ84"/>
<evidence type="ECO:0000313" key="2">
    <source>
        <dbReference type="Proteomes" id="UP000199520"/>
    </source>
</evidence>
<dbReference type="Proteomes" id="UP000199520">
    <property type="component" value="Unassembled WGS sequence"/>
</dbReference>
<organism evidence="1 2">
    <name type="scientific">Pelosinus propionicus DSM 13327</name>
    <dbReference type="NCBI Taxonomy" id="1123291"/>
    <lineage>
        <taxon>Bacteria</taxon>
        <taxon>Bacillati</taxon>
        <taxon>Bacillota</taxon>
        <taxon>Negativicutes</taxon>
        <taxon>Selenomonadales</taxon>
        <taxon>Sporomusaceae</taxon>
        <taxon>Pelosinus</taxon>
    </lineage>
</organism>
<gene>
    <name evidence="1" type="ORF">SAMN04490355_100913</name>
</gene>
<keyword evidence="2" id="KW-1185">Reference proteome</keyword>
<dbReference type="OrthoDB" id="1680602at2"/>
<proteinExistence type="predicted"/>
<dbReference type="EMBL" id="FOTS01000009">
    <property type="protein sequence ID" value="SFL56143.1"/>
    <property type="molecule type" value="Genomic_DNA"/>
</dbReference>
<accession>A0A1I4IQ84</accession>
<dbReference type="RefSeq" id="WP_090934051.1">
    <property type="nucleotide sequence ID" value="NZ_FOTS01000009.1"/>
</dbReference>
<protein>
    <recommendedName>
        <fullName evidence="3">Nuclear transport factor 2 family protein</fullName>
    </recommendedName>
</protein>
<evidence type="ECO:0000313" key="1">
    <source>
        <dbReference type="EMBL" id="SFL56143.1"/>
    </source>
</evidence>
<reference evidence="2" key="1">
    <citation type="submission" date="2016-10" db="EMBL/GenBank/DDBJ databases">
        <authorList>
            <person name="Varghese N."/>
            <person name="Submissions S."/>
        </authorList>
    </citation>
    <scope>NUCLEOTIDE SEQUENCE [LARGE SCALE GENOMIC DNA]</scope>
    <source>
        <strain evidence="2">DSM 13327</strain>
    </source>
</reference>
<sequence length="189" mass="21467">MIKKRLLWITFLMVTFFSINFVSGQQAPYQITSQPILAKDGATIPAEEREMIRALVPFFTAITNKDVKTIKSMNPGLRYLSDEQLRANFVSLKSYTLQGLENVTYDGEKLKATAVYSAEIIKPGTIGTNIAPYQSNIGLVREGDTWIISEWEQIKGDSDDMKYFMDIFSRSDKAEKRYGVKDLAKWDGL</sequence>